<dbReference type="AlphaFoldDB" id="A0A4Y7PM04"/>
<feature type="non-terminal residue" evidence="1">
    <location>
        <position position="1"/>
    </location>
</feature>
<dbReference type="InterPro" id="IPR032675">
    <property type="entry name" value="LRR_dom_sf"/>
</dbReference>
<accession>A0A4Y7PM04</accession>
<dbReference type="EMBL" id="ML170247">
    <property type="protein sequence ID" value="TDL16265.1"/>
    <property type="molecule type" value="Genomic_DNA"/>
</dbReference>
<reference evidence="1 2" key="1">
    <citation type="submission" date="2018-06" db="EMBL/GenBank/DDBJ databases">
        <title>A transcriptomic atlas of mushroom development highlights an independent origin of complex multicellularity.</title>
        <authorList>
            <consortium name="DOE Joint Genome Institute"/>
            <person name="Krizsan K."/>
            <person name="Almasi E."/>
            <person name="Merenyi Z."/>
            <person name="Sahu N."/>
            <person name="Viragh M."/>
            <person name="Koszo T."/>
            <person name="Mondo S."/>
            <person name="Kiss B."/>
            <person name="Balint B."/>
            <person name="Kues U."/>
            <person name="Barry K."/>
            <person name="Hegedus J.C."/>
            <person name="Henrissat B."/>
            <person name="Johnson J."/>
            <person name="Lipzen A."/>
            <person name="Ohm R."/>
            <person name="Nagy I."/>
            <person name="Pangilinan J."/>
            <person name="Yan J."/>
            <person name="Xiong Y."/>
            <person name="Grigoriev I.V."/>
            <person name="Hibbett D.S."/>
            <person name="Nagy L.G."/>
        </authorList>
    </citation>
    <scope>NUCLEOTIDE SEQUENCE [LARGE SCALE GENOMIC DNA]</scope>
    <source>
        <strain evidence="1 2">SZMC22713</strain>
    </source>
</reference>
<dbReference type="SUPFAM" id="SSF52047">
    <property type="entry name" value="RNI-like"/>
    <property type="match status" value="1"/>
</dbReference>
<name>A0A4Y7PM04_9AGAM</name>
<dbReference type="STRING" id="50990.A0A4Y7PM04"/>
<keyword evidence="2" id="KW-1185">Reference proteome</keyword>
<dbReference type="Proteomes" id="UP000294933">
    <property type="component" value="Unassembled WGS sequence"/>
</dbReference>
<dbReference type="Gene3D" id="3.80.10.10">
    <property type="entry name" value="Ribonuclease Inhibitor"/>
    <property type="match status" value="1"/>
</dbReference>
<dbReference type="VEuPathDB" id="FungiDB:BD410DRAFT_889902"/>
<evidence type="ECO:0000313" key="1">
    <source>
        <dbReference type="EMBL" id="TDL16265.1"/>
    </source>
</evidence>
<sequence>SKLLLVVDPESLGVIDEVVSTHFPRLRSIYHQFNVLPSSLGWDMPSLSHFEGYCSQFPSGVAFPFLSQLTFVELCFVDYDSFDMTSLAEGLYKMSNLRNLSLEFENCEAADDDEDTALEMPNPHSFPIESVTITLRDSVVADVVTSLYEILEYLTASRVDISVLMRGDPHDFVTGGKIYHHASTARLRIGLPCSLSLIINVLYENCKNLQTLQIEGPSFNPIAYVSSHWPQIPSLRHVQFYDCVMLEENVGPMARGLLTCEDFQLLEFISCHKLSEEYLLKLQDGVGEGLTWSF</sequence>
<evidence type="ECO:0000313" key="2">
    <source>
        <dbReference type="Proteomes" id="UP000294933"/>
    </source>
</evidence>
<protein>
    <recommendedName>
        <fullName evidence="3">F-box domain-containing protein</fullName>
    </recommendedName>
</protein>
<proteinExistence type="predicted"/>
<gene>
    <name evidence="1" type="ORF">BD410DRAFT_889902</name>
</gene>
<evidence type="ECO:0008006" key="3">
    <source>
        <dbReference type="Google" id="ProtNLM"/>
    </source>
</evidence>
<organism evidence="1 2">
    <name type="scientific">Rickenella mellea</name>
    <dbReference type="NCBI Taxonomy" id="50990"/>
    <lineage>
        <taxon>Eukaryota</taxon>
        <taxon>Fungi</taxon>
        <taxon>Dikarya</taxon>
        <taxon>Basidiomycota</taxon>
        <taxon>Agaricomycotina</taxon>
        <taxon>Agaricomycetes</taxon>
        <taxon>Hymenochaetales</taxon>
        <taxon>Rickenellaceae</taxon>
        <taxon>Rickenella</taxon>
    </lineage>
</organism>